<proteinExistence type="predicted"/>
<keyword evidence="2" id="KW-1185">Reference proteome</keyword>
<dbReference type="Proteomes" id="UP000316759">
    <property type="component" value="Unassembled WGS sequence"/>
</dbReference>
<organism evidence="1 2">
    <name type="scientific">Fasciola gigantica</name>
    <name type="common">Giant liver fluke</name>
    <dbReference type="NCBI Taxonomy" id="46835"/>
    <lineage>
        <taxon>Eukaryota</taxon>
        <taxon>Metazoa</taxon>
        <taxon>Spiralia</taxon>
        <taxon>Lophotrochozoa</taxon>
        <taxon>Platyhelminthes</taxon>
        <taxon>Trematoda</taxon>
        <taxon>Digenea</taxon>
        <taxon>Plagiorchiida</taxon>
        <taxon>Echinostomata</taxon>
        <taxon>Echinostomatoidea</taxon>
        <taxon>Fasciolidae</taxon>
        <taxon>Fasciola</taxon>
    </lineage>
</organism>
<reference evidence="1 2" key="1">
    <citation type="submission" date="2019-04" db="EMBL/GenBank/DDBJ databases">
        <title>Annotation for the trematode Fasciola gigantica.</title>
        <authorList>
            <person name="Choi Y.-J."/>
        </authorList>
    </citation>
    <scope>NUCLEOTIDE SEQUENCE [LARGE SCALE GENOMIC DNA]</scope>
    <source>
        <strain evidence="1">Uganda_cow_1</strain>
    </source>
</reference>
<protein>
    <submittedName>
        <fullName evidence="1">Uncharacterized protein</fullName>
    </submittedName>
</protein>
<evidence type="ECO:0000313" key="2">
    <source>
        <dbReference type="Proteomes" id="UP000316759"/>
    </source>
</evidence>
<dbReference type="OrthoDB" id="6249989at2759"/>
<sequence>MNISQIKLTEQTQELLALCKTAVAEIDSGRNTLISLDNLREKQKNGKVNKSHLKNTYNQAIDEGERQKAALQCALDKIAHIRQLEHDIRVSLGPRSFRRGVLMSVLQESAKTIPLWAGKPGEKFSSSIVWRDTCFTRHSRAAWRPRGRTCSGT</sequence>
<comment type="caution">
    <text evidence="1">The sequence shown here is derived from an EMBL/GenBank/DDBJ whole genome shotgun (WGS) entry which is preliminary data.</text>
</comment>
<evidence type="ECO:0000313" key="1">
    <source>
        <dbReference type="EMBL" id="TPP56315.1"/>
    </source>
</evidence>
<dbReference type="AlphaFoldDB" id="A0A504Y854"/>
<dbReference type="EMBL" id="SUNJ01014682">
    <property type="protein sequence ID" value="TPP56315.1"/>
    <property type="molecule type" value="Genomic_DNA"/>
</dbReference>
<name>A0A504Y854_FASGI</name>
<accession>A0A504Y854</accession>
<gene>
    <name evidence="1" type="ORF">FGIG_05185</name>
</gene>
<dbReference type="STRING" id="46835.A0A504Y854"/>